<dbReference type="Gene3D" id="1.10.1370.30">
    <property type="match status" value="1"/>
</dbReference>
<feature type="signal peptide" evidence="1">
    <location>
        <begin position="1"/>
        <end position="23"/>
    </location>
</feature>
<keyword evidence="1" id="KW-0732">Signal</keyword>
<evidence type="ECO:0000256" key="1">
    <source>
        <dbReference type="SAM" id="SignalP"/>
    </source>
</evidence>
<organism evidence="2 3">
    <name type="scientific">Ruminococcus flavefaciens</name>
    <dbReference type="NCBI Taxonomy" id="1265"/>
    <lineage>
        <taxon>Bacteria</taxon>
        <taxon>Bacillati</taxon>
        <taxon>Bacillota</taxon>
        <taxon>Clostridia</taxon>
        <taxon>Eubacteriales</taxon>
        <taxon>Oscillospiraceae</taxon>
        <taxon>Ruminococcus</taxon>
    </lineage>
</organism>
<accession>A0A315Y7Y7</accession>
<sequence>MKLSRISALLTAGALTFSLLSCTDNNVPRQSRVRNSEREFAIGHPTDEEPIFDTDIDCPDLDEVQASVQQLLDDLDSKDSKAVNDDIDQLLGLYDEIYEAFAYKEMSFYANYSDNDMEEEYNEYYRDLYVAGDMIRFGFIRGFYSSFRSRFEELVSKEDIKLYSDITDLFSLDTARSDSEASFDEMSEYLGEYYDIIADDSLSDDEKDLECAEILIDILRDYDEKTLYSQYDRDYTGSEILALGDSITDELIPVMDDLIDLYVDNYAWDDDSAGRSYADVPFETIREYAPMLSEDIAASADLICDEKLYRICDKNDAFEGAFTEELPVDNKAMIFIGNVGEDEILPTAIHEFGHFHASFYDRTPTFLSRNNLDIAEVQSQGLELIFTRFYDDIYGDTSDTEKLMQVIDLLDSVISGYLIGEFEYRAVQDIDNMTPEKLVELFNDKLSYYDGACSLYMISHLFESPGYYISYSTSALAAFDLFDDVNNDPDKALERYEKIAKISCNSGEYKFRRALSECGFSNVLTKDYISKLADDINDFIAQYK</sequence>
<dbReference type="EMBL" id="QGDI01000001">
    <property type="protein sequence ID" value="PWJ15554.1"/>
    <property type="molecule type" value="Genomic_DNA"/>
</dbReference>
<evidence type="ECO:0000313" key="3">
    <source>
        <dbReference type="Proteomes" id="UP000245720"/>
    </source>
</evidence>
<evidence type="ECO:0008006" key="4">
    <source>
        <dbReference type="Google" id="ProtNLM"/>
    </source>
</evidence>
<dbReference type="SUPFAM" id="SSF55486">
    <property type="entry name" value="Metalloproteases ('zincins'), catalytic domain"/>
    <property type="match status" value="1"/>
</dbReference>
<dbReference type="AlphaFoldDB" id="A0A315Y7Y7"/>
<proteinExistence type="predicted"/>
<dbReference type="Proteomes" id="UP000245720">
    <property type="component" value="Unassembled WGS sequence"/>
</dbReference>
<protein>
    <recommendedName>
        <fullName evidence="4">Oligoendopeptidase F</fullName>
    </recommendedName>
</protein>
<feature type="chain" id="PRO_5039018719" description="Oligoendopeptidase F" evidence="1">
    <location>
        <begin position="24"/>
        <end position="544"/>
    </location>
</feature>
<comment type="caution">
    <text evidence="2">The sequence shown here is derived from an EMBL/GenBank/DDBJ whole genome shotgun (WGS) entry which is preliminary data.</text>
</comment>
<evidence type="ECO:0000313" key="2">
    <source>
        <dbReference type="EMBL" id="PWJ15554.1"/>
    </source>
</evidence>
<dbReference type="RefSeq" id="WP_109725337.1">
    <property type="nucleotide sequence ID" value="NZ_QGDI01000001.1"/>
</dbReference>
<dbReference type="OrthoDB" id="9762795at2"/>
<name>A0A315Y7Y7_RUMFL</name>
<dbReference type="PROSITE" id="PS51257">
    <property type="entry name" value="PROKAR_LIPOPROTEIN"/>
    <property type="match status" value="1"/>
</dbReference>
<gene>
    <name evidence="2" type="ORF">IE37_00457</name>
</gene>
<reference evidence="2 3" key="1">
    <citation type="submission" date="2018-05" db="EMBL/GenBank/DDBJ databases">
        <title>The Hungate 1000. A catalogue of reference genomes from the rumen microbiome.</title>
        <authorList>
            <person name="Kelly W."/>
        </authorList>
    </citation>
    <scope>NUCLEOTIDE SEQUENCE [LARGE SCALE GENOMIC DNA]</scope>
    <source>
        <strain evidence="2 3">SAb67</strain>
    </source>
</reference>